<name>A0A4D4LHF8_STRVO</name>
<evidence type="ECO:0000313" key="2">
    <source>
        <dbReference type="EMBL" id="GDY57918.1"/>
    </source>
</evidence>
<reference evidence="2 3" key="1">
    <citation type="journal article" date="2020" name="Int. J. Syst. Evol. Microbiol.">
        <title>Reclassification of Streptomyces castelarensis and Streptomyces sporoclivatus as later heterotypic synonyms of Streptomyces antimycoticus.</title>
        <authorList>
            <person name="Komaki H."/>
            <person name="Tamura T."/>
        </authorList>
    </citation>
    <scope>NUCLEOTIDE SEQUENCE [LARGE SCALE GENOMIC DNA]</scope>
    <source>
        <strain evidence="2 3">NBRC 13459</strain>
    </source>
</reference>
<gene>
    <name evidence="2" type="ORF">SVIO_085410</name>
</gene>
<protein>
    <recommendedName>
        <fullName evidence="4">Metallo-beta-lactamase domain-containing protein</fullName>
    </recommendedName>
</protein>
<evidence type="ECO:0000313" key="3">
    <source>
        <dbReference type="Proteomes" id="UP000301309"/>
    </source>
</evidence>
<feature type="compositionally biased region" description="Low complexity" evidence="1">
    <location>
        <begin position="67"/>
        <end position="82"/>
    </location>
</feature>
<evidence type="ECO:0000256" key="1">
    <source>
        <dbReference type="SAM" id="MobiDB-lite"/>
    </source>
</evidence>
<accession>A0A4D4LHF8</accession>
<sequence length="110" mass="11092">MLPIHWGTFNLAPHPWEEPAEGTVRAAKEAGATVAVPRPGQPFEPEHGLPLEPWWRAIAARPVTELPAAAEGAAEPAVPAGPSGAGASGATGKRPGATGGADPAMPIPQS</sequence>
<dbReference type="AlphaFoldDB" id="A0A4D4LHF8"/>
<evidence type="ECO:0008006" key="4">
    <source>
        <dbReference type="Google" id="ProtNLM"/>
    </source>
</evidence>
<keyword evidence="3" id="KW-1185">Reference proteome</keyword>
<feature type="region of interest" description="Disordered" evidence="1">
    <location>
        <begin position="67"/>
        <end position="110"/>
    </location>
</feature>
<dbReference type="Proteomes" id="UP000301309">
    <property type="component" value="Unassembled WGS sequence"/>
</dbReference>
<proteinExistence type="predicted"/>
<comment type="caution">
    <text evidence="2">The sequence shown here is derived from an EMBL/GenBank/DDBJ whole genome shotgun (WGS) entry which is preliminary data.</text>
</comment>
<dbReference type="EMBL" id="BJHW01000001">
    <property type="protein sequence ID" value="GDY57918.1"/>
    <property type="molecule type" value="Genomic_DNA"/>
</dbReference>
<organism evidence="2 3">
    <name type="scientific">Streptomyces violaceusniger</name>
    <dbReference type="NCBI Taxonomy" id="68280"/>
    <lineage>
        <taxon>Bacteria</taxon>
        <taxon>Bacillati</taxon>
        <taxon>Actinomycetota</taxon>
        <taxon>Actinomycetes</taxon>
        <taxon>Kitasatosporales</taxon>
        <taxon>Streptomycetaceae</taxon>
        <taxon>Streptomyces</taxon>
        <taxon>Streptomyces violaceusniger group</taxon>
    </lineage>
</organism>